<dbReference type="EMBL" id="JALJOU010000004">
    <property type="protein sequence ID" value="KAK9844008.1"/>
    <property type="molecule type" value="Genomic_DNA"/>
</dbReference>
<dbReference type="Proteomes" id="UP001445335">
    <property type="component" value="Unassembled WGS sequence"/>
</dbReference>
<proteinExistence type="predicted"/>
<reference evidence="2 3" key="1">
    <citation type="journal article" date="2024" name="Nat. Commun.">
        <title>Phylogenomics reveals the evolutionary origins of lichenization in chlorophyte algae.</title>
        <authorList>
            <person name="Puginier C."/>
            <person name="Libourel C."/>
            <person name="Otte J."/>
            <person name="Skaloud P."/>
            <person name="Haon M."/>
            <person name="Grisel S."/>
            <person name="Petersen M."/>
            <person name="Berrin J.G."/>
            <person name="Delaux P.M."/>
            <person name="Dal Grande F."/>
            <person name="Keller J."/>
        </authorList>
    </citation>
    <scope>NUCLEOTIDE SEQUENCE [LARGE SCALE GENOMIC DNA]</scope>
    <source>
        <strain evidence="2 3">SAG 245.80</strain>
    </source>
</reference>
<evidence type="ECO:0000313" key="2">
    <source>
        <dbReference type="EMBL" id="KAK9844008.1"/>
    </source>
</evidence>
<protein>
    <submittedName>
        <fullName evidence="2">Uncharacterized protein</fullName>
    </submittedName>
</protein>
<comment type="caution">
    <text evidence="2">The sequence shown here is derived from an EMBL/GenBank/DDBJ whole genome shotgun (WGS) entry which is preliminary data.</text>
</comment>
<name>A0AAW1SEY8_9CHLO</name>
<feature type="coiled-coil region" evidence="1">
    <location>
        <begin position="48"/>
        <end position="110"/>
    </location>
</feature>
<keyword evidence="1" id="KW-0175">Coiled coil</keyword>
<gene>
    <name evidence="2" type="ORF">WJX81_001776</name>
</gene>
<organism evidence="2 3">
    <name type="scientific">Elliptochloris bilobata</name>
    <dbReference type="NCBI Taxonomy" id="381761"/>
    <lineage>
        <taxon>Eukaryota</taxon>
        <taxon>Viridiplantae</taxon>
        <taxon>Chlorophyta</taxon>
        <taxon>core chlorophytes</taxon>
        <taxon>Trebouxiophyceae</taxon>
        <taxon>Trebouxiophyceae incertae sedis</taxon>
        <taxon>Elliptochloris clade</taxon>
        <taxon>Elliptochloris</taxon>
    </lineage>
</organism>
<evidence type="ECO:0000256" key="1">
    <source>
        <dbReference type="SAM" id="Coils"/>
    </source>
</evidence>
<evidence type="ECO:0000313" key="3">
    <source>
        <dbReference type="Proteomes" id="UP001445335"/>
    </source>
</evidence>
<dbReference type="AlphaFoldDB" id="A0AAW1SEY8"/>
<accession>A0AAW1SEY8</accession>
<sequence length="148" mass="16364">MGSLPAPQAGLTGEGTNFRAEEVIRALGMAAEALHCKGMALEAKHGEAAALHSRTQALEEQLRQADDERDRLATRLHRAERKLREGQVEKQKMELELENTMQAALMLRQELLECLDNPGRQITHPDAVCSPAPLTPNKRCRAPLAPRN</sequence>
<keyword evidence="3" id="KW-1185">Reference proteome</keyword>